<dbReference type="RefSeq" id="WP_306712033.1">
    <property type="nucleotide sequence ID" value="NZ_JAUJFI010000278.1"/>
</dbReference>
<proteinExistence type="predicted"/>
<dbReference type="Proteomes" id="UP001227317">
    <property type="component" value="Unassembled WGS sequence"/>
</dbReference>
<dbReference type="SUPFAM" id="SSF141072">
    <property type="entry name" value="CalX-like"/>
    <property type="match status" value="2"/>
</dbReference>
<keyword evidence="7" id="KW-1185">Reference proteome</keyword>
<dbReference type="InterPro" id="IPR028994">
    <property type="entry name" value="Integrin_alpha_N"/>
</dbReference>
<evidence type="ECO:0000256" key="1">
    <source>
        <dbReference type="ARBA" id="ARBA00022729"/>
    </source>
</evidence>
<dbReference type="SUPFAM" id="SSF69318">
    <property type="entry name" value="Integrin alpha N-terminal domain"/>
    <property type="match status" value="1"/>
</dbReference>
<name>A0ABU0WQQ3_9PROT</name>
<reference evidence="6 7" key="1">
    <citation type="submission" date="2023-06" db="EMBL/GenBank/DDBJ databases">
        <title>Azospirillum isscasensis sp.nov, a bacterium isolated from rhizosphere soil of rice.</title>
        <authorList>
            <person name="Wang H."/>
        </authorList>
    </citation>
    <scope>NUCLEOTIDE SEQUENCE [LARGE SCALE GENOMIC DNA]</scope>
    <source>
        <strain evidence="6 7">C340-1</strain>
    </source>
</reference>
<dbReference type="NCBIfam" id="NF033510">
    <property type="entry name" value="Ca_tandemer"/>
    <property type="match status" value="2"/>
</dbReference>
<dbReference type="PANTHER" id="PTHR11878">
    <property type="entry name" value="SODIUM/CALCIUM EXCHANGER"/>
    <property type="match status" value="1"/>
</dbReference>
<sequence>MTMQSTDATSPLPPAVDATSTIVIGSATVDEAVRQEVLFISPTVQDYESLLSGVRAGVEVAVLDPDRDAMRQIADYLRGRTGVEVVHIISHGSAGRLVFGTGDLSAETLEGYRPELDAIRAALAPNGDIRLYGCNIGEGPAGIAFISSLATLTEADVAASVDLTGGGIDGNWDLEAQTGDIESGSVLTAEAEAAYEGVLSVASFSTSVRPSGFPSCMAGGSTRWVIGDFDNDGDMDILVQTSSIAGSAVSYLRNDGGGNYSVIAQPNGSAFTAGPFSGIYFSNLTNGNTYVSDYDYDGDYDIYEPLSRRYLENNNGSFSIGVKPSAFPSCITGGSTRWITADFDNDGDMDILVQAASIAGSAVSYLRNDGGGNYSVIDQPNGSAFTAGPFSGIYFSLLTNGNTYVGDYDGDGDLDLYEPLSRRYLENNNGSFSIGVKPSAFPSCITGGSTRWITADFDNDGDMDILVQAASIAGSAVSYLRNDGGGNYSVIDQPNGSAFTAGPFSGIYFSGNITNGNTYISDYDGDGDLDLYEPLTGRYLVQSGAAPVLNRITSTPGDGATNVSVSANLVFKFSEAVTVGTGSNNHIIIRNFATGAIVESIAANSSQVTGSGSDTVTINPTNDLLAGTQYYIELERGAFFDSDGHIVGQLEQNPIIQHGAIIGALTSKYYLDFTTGGGGSPAPTVTLSVSSASLAEAAGTATVTATLSAAAASDTTVTLTATGTATGGGTDYTLSSTSITILAGQTTGTATITAVQDTLDEADETIILDITGVSGGGGATESGTQQVTASITDDDPTPTLSIADVSQAEGDSGTSTMTFTVSLSAASGKTVTVDYATSNGTATSGSDYSATSGSLTFNPGDTSKTFTVTIAGDTTTESDETFTVTLSNASNATLGTATATGTISNDEISYPSVSSINRATPSASITNASTVTYQVTFNQSVTGVGTNDFTLTTSGLTGASVSSVSGSGSIYTVTVATGSGDGTLRLDVTDDDSILNGTSVALGGSGASNGNYTSGQTYTIDKTVPSLSIGTVSTDDRINDAEDESAVTIAGTTSGAEDGRVVSVTVGTVTQTATVSAGAWTTSLTSSQVKALSEGSVTITASVSDQAGNPATAATRTVSYDRTAPSLSIGTVSGDDRISDAEDESAVTIAGTASAEDGRVVSVTVGTVTQTATVSAGAWTT</sequence>
<dbReference type="EMBL" id="JAUJFI010000278">
    <property type="protein sequence ID" value="MDQ2106574.1"/>
    <property type="molecule type" value="Genomic_DNA"/>
</dbReference>
<evidence type="ECO:0000256" key="4">
    <source>
        <dbReference type="ARBA" id="ARBA00023065"/>
    </source>
</evidence>
<dbReference type="InterPro" id="IPR013783">
    <property type="entry name" value="Ig-like_fold"/>
</dbReference>
<evidence type="ECO:0000256" key="3">
    <source>
        <dbReference type="ARBA" id="ARBA00022837"/>
    </source>
</evidence>
<feature type="non-terminal residue" evidence="6">
    <location>
        <position position="1181"/>
    </location>
</feature>
<keyword evidence="4" id="KW-0813">Transport</keyword>
<dbReference type="InterPro" id="IPR032812">
    <property type="entry name" value="SbsA_Ig"/>
</dbReference>
<dbReference type="SMART" id="SM00237">
    <property type="entry name" value="Calx_beta"/>
    <property type="match status" value="2"/>
</dbReference>
<dbReference type="Pfam" id="PF13205">
    <property type="entry name" value="Big_5"/>
    <property type="match status" value="1"/>
</dbReference>
<feature type="domain" description="Calx-beta" evidence="5">
    <location>
        <begin position="787"/>
        <end position="887"/>
    </location>
</feature>
<dbReference type="Gene3D" id="2.60.40.10">
    <property type="entry name" value="Immunoglobulins"/>
    <property type="match status" value="2"/>
</dbReference>
<accession>A0ABU0WQQ3</accession>
<dbReference type="Pfam" id="PF14252">
    <property type="entry name" value="DUF4347"/>
    <property type="match status" value="1"/>
</dbReference>
<protein>
    <submittedName>
        <fullName evidence="6">DUF4347 domain-containing protein</fullName>
    </submittedName>
</protein>
<evidence type="ECO:0000259" key="5">
    <source>
        <dbReference type="SMART" id="SM00237"/>
    </source>
</evidence>
<organism evidence="6 7">
    <name type="scientific">Azospirillum isscasi</name>
    <dbReference type="NCBI Taxonomy" id="3053926"/>
    <lineage>
        <taxon>Bacteria</taxon>
        <taxon>Pseudomonadati</taxon>
        <taxon>Pseudomonadota</taxon>
        <taxon>Alphaproteobacteria</taxon>
        <taxon>Rhodospirillales</taxon>
        <taxon>Azospirillaceae</taxon>
        <taxon>Azospirillum</taxon>
    </lineage>
</organism>
<keyword evidence="1" id="KW-0732">Signal</keyword>
<dbReference type="InterPro" id="IPR025592">
    <property type="entry name" value="DUF4347"/>
</dbReference>
<gene>
    <name evidence="6" type="ORF">QSG27_28055</name>
</gene>
<feature type="domain" description="Calx-beta" evidence="5">
    <location>
        <begin position="674"/>
        <end position="771"/>
    </location>
</feature>
<evidence type="ECO:0000313" key="6">
    <source>
        <dbReference type="EMBL" id="MDQ2106574.1"/>
    </source>
</evidence>
<keyword evidence="2" id="KW-0677">Repeat</keyword>
<dbReference type="InterPro" id="IPR003644">
    <property type="entry name" value="Calx_beta"/>
</dbReference>
<comment type="caution">
    <text evidence="6">The sequence shown here is derived from an EMBL/GenBank/DDBJ whole genome shotgun (WGS) entry which is preliminary data.</text>
</comment>
<dbReference type="InterPro" id="IPR051171">
    <property type="entry name" value="CaCA"/>
</dbReference>
<dbReference type="PANTHER" id="PTHR11878:SF65">
    <property type="entry name" value="NA_CA-EXCHANGE PROTEIN, ISOFORM G"/>
    <property type="match status" value="1"/>
</dbReference>
<dbReference type="Pfam" id="PF03160">
    <property type="entry name" value="Calx-beta"/>
    <property type="match status" value="2"/>
</dbReference>
<dbReference type="Gene3D" id="2.60.40.2030">
    <property type="match status" value="2"/>
</dbReference>
<evidence type="ECO:0000256" key="2">
    <source>
        <dbReference type="ARBA" id="ARBA00022737"/>
    </source>
</evidence>
<keyword evidence="3" id="KW-0106">Calcium</keyword>
<evidence type="ECO:0000313" key="7">
    <source>
        <dbReference type="Proteomes" id="UP001227317"/>
    </source>
</evidence>
<dbReference type="InterPro" id="IPR038081">
    <property type="entry name" value="CalX-like_sf"/>
</dbReference>
<keyword evidence="4" id="KW-0406">Ion transport</keyword>